<gene>
    <name evidence="2" type="ORF">CQW23_14992</name>
</gene>
<feature type="region of interest" description="Disordered" evidence="1">
    <location>
        <begin position="1"/>
        <end position="41"/>
    </location>
</feature>
<evidence type="ECO:0000313" key="2">
    <source>
        <dbReference type="EMBL" id="PHT45834.1"/>
    </source>
</evidence>
<reference evidence="2 3" key="1">
    <citation type="journal article" date="2017" name="Genome Biol.">
        <title>New reference genome sequences of hot pepper reveal the massive evolution of plant disease-resistance genes by retroduplication.</title>
        <authorList>
            <person name="Kim S."/>
            <person name="Park J."/>
            <person name="Yeom S.I."/>
            <person name="Kim Y.M."/>
            <person name="Seo E."/>
            <person name="Kim K.T."/>
            <person name="Kim M.S."/>
            <person name="Lee J.M."/>
            <person name="Cheong K."/>
            <person name="Shin H.S."/>
            <person name="Kim S.B."/>
            <person name="Han K."/>
            <person name="Lee J."/>
            <person name="Park M."/>
            <person name="Lee H.A."/>
            <person name="Lee H.Y."/>
            <person name="Lee Y."/>
            <person name="Oh S."/>
            <person name="Lee J.H."/>
            <person name="Choi E."/>
            <person name="Choi E."/>
            <person name="Lee S.E."/>
            <person name="Jeon J."/>
            <person name="Kim H."/>
            <person name="Choi G."/>
            <person name="Song H."/>
            <person name="Lee J."/>
            <person name="Lee S.C."/>
            <person name="Kwon J.K."/>
            <person name="Lee H.Y."/>
            <person name="Koo N."/>
            <person name="Hong Y."/>
            <person name="Kim R.W."/>
            <person name="Kang W.H."/>
            <person name="Huh J.H."/>
            <person name="Kang B.C."/>
            <person name="Yang T.J."/>
            <person name="Lee Y.H."/>
            <person name="Bennetzen J.L."/>
            <person name="Choi D."/>
        </authorList>
    </citation>
    <scope>NUCLEOTIDE SEQUENCE [LARGE SCALE GENOMIC DNA]</scope>
    <source>
        <strain evidence="3">cv. PBC81</strain>
    </source>
</reference>
<evidence type="ECO:0000313" key="3">
    <source>
        <dbReference type="Proteomes" id="UP000224567"/>
    </source>
</evidence>
<organism evidence="2 3">
    <name type="scientific">Capsicum baccatum</name>
    <name type="common">Peruvian pepper</name>
    <dbReference type="NCBI Taxonomy" id="33114"/>
    <lineage>
        <taxon>Eukaryota</taxon>
        <taxon>Viridiplantae</taxon>
        <taxon>Streptophyta</taxon>
        <taxon>Embryophyta</taxon>
        <taxon>Tracheophyta</taxon>
        <taxon>Spermatophyta</taxon>
        <taxon>Magnoliopsida</taxon>
        <taxon>eudicotyledons</taxon>
        <taxon>Gunneridae</taxon>
        <taxon>Pentapetalae</taxon>
        <taxon>asterids</taxon>
        <taxon>lamiids</taxon>
        <taxon>Solanales</taxon>
        <taxon>Solanaceae</taxon>
        <taxon>Solanoideae</taxon>
        <taxon>Capsiceae</taxon>
        <taxon>Capsicum</taxon>
    </lineage>
</organism>
<dbReference type="EMBL" id="MLFT02000006">
    <property type="protein sequence ID" value="PHT45834.1"/>
    <property type="molecule type" value="Genomic_DNA"/>
</dbReference>
<dbReference type="AlphaFoldDB" id="A0A2G2WKR9"/>
<dbReference type="Proteomes" id="UP000224567">
    <property type="component" value="Unassembled WGS sequence"/>
</dbReference>
<comment type="caution">
    <text evidence="2">The sequence shown here is derived from an EMBL/GenBank/DDBJ whole genome shotgun (WGS) entry which is preliminary data.</text>
</comment>
<reference evidence="3" key="2">
    <citation type="journal article" date="2017" name="J. Anim. Genet.">
        <title>Multiple reference genome sequences of hot pepper reveal the massive evolution of plant disease resistance genes by retroduplication.</title>
        <authorList>
            <person name="Kim S."/>
            <person name="Park J."/>
            <person name="Yeom S.-I."/>
            <person name="Kim Y.-M."/>
            <person name="Seo E."/>
            <person name="Kim K.-T."/>
            <person name="Kim M.-S."/>
            <person name="Lee J.M."/>
            <person name="Cheong K."/>
            <person name="Shin H.-S."/>
            <person name="Kim S.-B."/>
            <person name="Han K."/>
            <person name="Lee J."/>
            <person name="Park M."/>
            <person name="Lee H.-A."/>
            <person name="Lee H.-Y."/>
            <person name="Lee Y."/>
            <person name="Oh S."/>
            <person name="Lee J.H."/>
            <person name="Choi E."/>
            <person name="Choi E."/>
            <person name="Lee S.E."/>
            <person name="Jeon J."/>
            <person name="Kim H."/>
            <person name="Choi G."/>
            <person name="Song H."/>
            <person name="Lee J."/>
            <person name="Lee S.-C."/>
            <person name="Kwon J.-K."/>
            <person name="Lee H.-Y."/>
            <person name="Koo N."/>
            <person name="Hong Y."/>
            <person name="Kim R.W."/>
            <person name="Kang W.-H."/>
            <person name="Huh J.H."/>
            <person name="Kang B.-C."/>
            <person name="Yang T.-J."/>
            <person name="Lee Y.-H."/>
            <person name="Bennetzen J.L."/>
            <person name="Choi D."/>
        </authorList>
    </citation>
    <scope>NUCLEOTIDE SEQUENCE [LARGE SCALE GENOMIC DNA]</scope>
    <source>
        <strain evidence="3">cv. PBC81</strain>
    </source>
</reference>
<protein>
    <submittedName>
        <fullName evidence="2">Uncharacterized protein</fullName>
    </submittedName>
</protein>
<evidence type="ECO:0000256" key="1">
    <source>
        <dbReference type="SAM" id="MobiDB-lite"/>
    </source>
</evidence>
<name>A0A2G2WKR9_CAPBA</name>
<sequence length="286" mass="32245">MVKSDEPEAQFQEAAGGENNFMMPETNLPKEPGLLDKNQSQHQSALLQEGCTFGVNEYHIAYLELETKGKSFFKLLSYGADYCIRNNHVRIQEAPVEENGHLELYTFSPIQEPVVLDYFANANSELNMPDFFDTLAKYDDVTVFMAPGNELITPDFSKQGTTVQSNAPQMQTQEAADEVKGLLGLTAPFSQIQESMMTENNKPETFDTGDTLFEKNQTQHQPAPEEESETLCETEQSSFVVSDLVKAMLNHATMEERFAALRASQITLMFDQQSWKSKTHLQDMLL</sequence>
<dbReference type="STRING" id="33114.A0A2G2WKR9"/>
<dbReference type="OrthoDB" id="1299438at2759"/>
<proteinExistence type="predicted"/>
<accession>A0A2G2WKR9</accession>
<keyword evidence="3" id="KW-1185">Reference proteome</keyword>